<evidence type="ECO:0000259" key="2">
    <source>
        <dbReference type="Pfam" id="PF00266"/>
    </source>
</evidence>
<organism evidence="3 4">
    <name type="scientific">Sphaerobacter thermophilus (strain ATCC 49802 / DSM 20745 / KCCM 41009 / NCIMB 13125 / S 6022)</name>
    <dbReference type="NCBI Taxonomy" id="479434"/>
    <lineage>
        <taxon>Bacteria</taxon>
        <taxon>Pseudomonadati</taxon>
        <taxon>Thermomicrobiota</taxon>
        <taxon>Thermomicrobia</taxon>
        <taxon>Sphaerobacterales</taxon>
        <taxon>Sphaerobacterineae</taxon>
        <taxon>Sphaerobacteraceae</taxon>
        <taxon>Sphaerobacter</taxon>
    </lineage>
</organism>
<dbReference type="InterPro" id="IPR015422">
    <property type="entry name" value="PyrdxlP-dep_Trfase_small"/>
</dbReference>
<dbReference type="EMBL" id="CP001823">
    <property type="protein sequence ID" value="ACZ38935.1"/>
    <property type="molecule type" value="Genomic_DNA"/>
</dbReference>
<sequence>MSAVEDQAKSAMIREAMPATLQYAYLNTGTFGPLPRVAIEAMQAHQADELNSGRILRDGYIRAAETKDRARAALARLFNCSPANIALTRHTTDGMNIGIFGLNWRSGDELIISDLEHPGGQLPAYNVARRFGVTLRVARLGNGSGDVVGRIERLVTPRTRMIVISHLTWGTGAVLPLADIVEMAHRHHILVVVDAAQSAGSVPIDLPATGVDVYAFPGQKWLCGPEGTGGVYVSDEALDVIQPTIMGYASMGGPMDHHGGYFIPAPGARRYEVGGANAPQIMGMATSVEFILDTVGLDWAYRRIAQLGRYAWDRLAAIDGVNVITPKECMAGLVSFTVDGIEPPDVVERLAEYGVIIRHLNTPTCARVSTGFYNNEEDIDRLAAALEEIRRAE</sequence>
<dbReference type="KEGG" id="sti:Sthe_1500"/>
<keyword evidence="3" id="KW-0032">Aminotransferase</keyword>
<gene>
    <name evidence="3" type="ordered locus">Sthe_1500</name>
</gene>
<dbReference type="eggNOG" id="COG0520">
    <property type="taxonomic scope" value="Bacteria"/>
</dbReference>
<dbReference type="InterPro" id="IPR015424">
    <property type="entry name" value="PyrdxlP-dep_Trfase"/>
</dbReference>
<dbReference type="HOGENOM" id="CLU_003433_2_1_0"/>
<dbReference type="InParanoid" id="D1C3W8"/>
<accession>D1C3W8</accession>
<dbReference type="Pfam" id="PF00266">
    <property type="entry name" value="Aminotran_5"/>
    <property type="match status" value="1"/>
</dbReference>
<dbReference type="InterPro" id="IPR000192">
    <property type="entry name" value="Aminotrans_V_dom"/>
</dbReference>
<dbReference type="Gene3D" id="3.40.640.10">
    <property type="entry name" value="Type I PLP-dependent aspartate aminotransferase-like (Major domain)"/>
    <property type="match status" value="1"/>
</dbReference>
<evidence type="ECO:0000313" key="3">
    <source>
        <dbReference type="EMBL" id="ACZ38935.1"/>
    </source>
</evidence>
<keyword evidence="3" id="KW-0808">Transferase</keyword>
<dbReference type="InterPro" id="IPR015421">
    <property type="entry name" value="PyrdxlP-dep_Trfase_major"/>
</dbReference>
<evidence type="ECO:0000256" key="1">
    <source>
        <dbReference type="ARBA" id="ARBA00022898"/>
    </source>
</evidence>
<dbReference type="OrthoDB" id="9804366at2"/>
<name>D1C3W8_SPHTD</name>
<dbReference type="PANTHER" id="PTHR43586:SF4">
    <property type="entry name" value="ISOPENICILLIN N EPIMERASE"/>
    <property type="match status" value="1"/>
</dbReference>
<proteinExistence type="predicted"/>
<dbReference type="PANTHER" id="PTHR43586">
    <property type="entry name" value="CYSTEINE DESULFURASE"/>
    <property type="match status" value="1"/>
</dbReference>
<dbReference type="SUPFAM" id="SSF53383">
    <property type="entry name" value="PLP-dependent transferases"/>
    <property type="match status" value="1"/>
</dbReference>
<keyword evidence="1" id="KW-0663">Pyridoxal phosphate</keyword>
<feature type="domain" description="Aminotransferase class V" evidence="2">
    <location>
        <begin position="33"/>
        <end position="382"/>
    </location>
</feature>
<protein>
    <submittedName>
        <fullName evidence="3">Aminotransferase class V</fullName>
    </submittedName>
</protein>
<dbReference type="AlphaFoldDB" id="D1C3W8"/>
<dbReference type="Proteomes" id="UP000002027">
    <property type="component" value="Chromosome 1"/>
</dbReference>
<keyword evidence="4" id="KW-1185">Reference proteome</keyword>
<dbReference type="STRING" id="479434.Sthe_1500"/>
<reference evidence="4" key="1">
    <citation type="submission" date="2009-11" db="EMBL/GenBank/DDBJ databases">
        <title>The complete chromosome 1 of Sphaerobacter thermophilus DSM 20745.</title>
        <authorList>
            <person name="Lucas S."/>
            <person name="Copeland A."/>
            <person name="Lapidus A."/>
            <person name="Glavina del Rio T."/>
            <person name="Dalin E."/>
            <person name="Tice H."/>
            <person name="Bruce D."/>
            <person name="Goodwin L."/>
            <person name="Pitluck S."/>
            <person name="Kyrpides N."/>
            <person name="Mavromatis K."/>
            <person name="Ivanova N."/>
            <person name="Mikhailova N."/>
            <person name="LaButti K.M."/>
            <person name="Clum A."/>
            <person name="Sun H.I."/>
            <person name="Brettin T."/>
            <person name="Detter J.C."/>
            <person name="Han C."/>
            <person name="Larimer F."/>
            <person name="Land M."/>
            <person name="Hauser L."/>
            <person name="Markowitz V."/>
            <person name="Cheng J.F."/>
            <person name="Hugenholtz P."/>
            <person name="Woyke T."/>
            <person name="Wu D."/>
            <person name="Steenblock K."/>
            <person name="Schneider S."/>
            <person name="Pukall R."/>
            <person name="Goeker M."/>
            <person name="Klenk H.P."/>
            <person name="Eisen J.A."/>
        </authorList>
    </citation>
    <scope>NUCLEOTIDE SEQUENCE [LARGE SCALE GENOMIC DNA]</scope>
    <source>
        <strain evidence="4">ATCC 49802 / DSM 20745 / S 6022</strain>
    </source>
</reference>
<dbReference type="GO" id="GO:0008483">
    <property type="term" value="F:transaminase activity"/>
    <property type="evidence" value="ECO:0007669"/>
    <property type="project" value="UniProtKB-KW"/>
</dbReference>
<reference evidence="3 4" key="2">
    <citation type="journal article" date="2010" name="Stand. Genomic Sci.">
        <title>Complete genome sequence of Desulfohalobium retbaense type strain (HR(100)).</title>
        <authorList>
            <person name="Spring S."/>
            <person name="Nolan M."/>
            <person name="Lapidus A."/>
            <person name="Glavina Del Rio T."/>
            <person name="Copeland A."/>
            <person name="Tice H."/>
            <person name="Cheng J.F."/>
            <person name="Lucas S."/>
            <person name="Land M."/>
            <person name="Chen F."/>
            <person name="Bruce D."/>
            <person name="Goodwin L."/>
            <person name="Pitluck S."/>
            <person name="Ivanova N."/>
            <person name="Mavromatis K."/>
            <person name="Mikhailova N."/>
            <person name="Pati A."/>
            <person name="Chen A."/>
            <person name="Palaniappan K."/>
            <person name="Hauser L."/>
            <person name="Chang Y.J."/>
            <person name="Jeffries C.D."/>
            <person name="Munk C."/>
            <person name="Kiss H."/>
            <person name="Chain P."/>
            <person name="Han C."/>
            <person name="Brettin T."/>
            <person name="Detter J.C."/>
            <person name="Schuler E."/>
            <person name="Goker M."/>
            <person name="Rohde M."/>
            <person name="Bristow J."/>
            <person name="Eisen J.A."/>
            <person name="Markowitz V."/>
            <person name="Hugenholtz P."/>
            <person name="Kyrpides N.C."/>
            <person name="Klenk H.P."/>
        </authorList>
    </citation>
    <scope>NUCLEOTIDE SEQUENCE [LARGE SCALE GENOMIC DNA]</scope>
    <source>
        <strain evidence="4">ATCC 49802 / DSM 20745 / S 6022</strain>
    </source>
</reference>
<dbReference type="Gene3D" id="3.90.1150.10">
    <property type="entry name" value="Aspartate Aminotransferase, domain 1"/>
    <property type="match status" value="1"/>
</dbReference>
<evidence type="ECO:0000313" key="4">
    <source>
        <dbReference type="Proteomes" id="UP000002027"/>
    </source>
</evidence>
<dbReference type="RefSeq" id="WP_012871982.1">
    <property type="nucleotide sequence ID" value="NC_013523.1"/>
</dbReference>